<keyword evidence="1" id="KW-0472">Membrane</keyword>
<evidence type="ECO:0000313" key="2">
    <source>
        <dbReference type="EMBL" id="KXS30955.1"/>
    </source>
</evidence>
<dbReference type="InterPro" id="IPR012902">
    <property type="entry name" value="N_methyl_site"/>
</dbReference>
<sequence length="166" mass="17476">MLEVGKTLMRNFSQPMTPVWRQFSASHRCNCRGFTLTEFIVIMLVLAILAAEAIPRMMDGGVVAVRTYADQLVAAFQFAQTAAQQLDVATAVNITNSGFSVTQNGSVVQAPSGPYQTTLTNGVGISPAGTITFGTNGLPNSTASFTVAGSGSAFSVYVEPTGFTHE</sequence>
<dbReference type="InterPro" id="IPR045584">
    <property type="entry name" value="Pilin-like"/>
</dbReference>
<reference evidence="2 3" key="1">
    <citation type="submission" date="2016-02" db="EMBL/GenBank/DDBJ databases">
        <authorList>
            <person name="Wen L."/>
            <person name="He K."/>
            <person name="Yang H."/>
        </authorList>
    </citation>
    <scope>NUCLEOTIDE SEQUENCE [LARGE SCALE GENOMIC DNA]</scope>
    <source>
        <strain evidence="2">ShG14-8</strain>
    </source>
</reference>
<proteinExistence type="predicted"/>
<gene>
    <name evidence="2" type="ORF">AWT59_2924</name>
</gene>
<dbReference type="Proteomes" id="UP000070578">
    <property type="component" value="Unassembled WGS sequence"/>
</dbReference>
<dbReference type="Pfam" id="PF07963">
    <property type="entry name" value="N_methyl"/>
    <property type="match status" value="1"/>
</dbReference>
<organism evidence="2 3">
    <name type="scientific">Candidatus Gallionella acididurans</name>
    <dbReference type="NCBI Taxonomy" id="1796491"/>
    <lineage>
        <taxon>Bacteria</taxon>
        <taxon>Pseudomonadati</taxon>
        <taxon>Pseudomonadota</taxon>
        <taxon>Betaproteobacteria</taxon>
        <taxon>Nitrosomonadales</taxon>
        <taxon>Gallionellaceae</taxon>
        <taxon>Gallionella</taxon>
    </lineage>
</organism>
<feature type="transmembrane region" description="Helical" evidence="1">
    <location>
        <begin position="33"/>
        <end position="51"/>
    </location>
</feature>
<evidence type="ECO:0000256" key="1">
    <source>
        <dbReference type="SAM" id="Phobius"/>
    </source>
</evidence>
<keyword evidence="1" id="KW-0812">Transmembrane</keyword>
<protein>
    <submittedName>
        <fullName evidence="2">General secretion pathway protein H</fullName>
    </submittedName>
</protein>
<dbReference type="SUPFAM" id="SSF54523">
    <property type="entry name" value="Pili subunits"/>
    <property type="match status" value="1"/>
</dbReference>
<dbReference type="EMBL" id="LSLI01000115">
    <property type="protein sequence ID" value="KXS30955.1"/>
    <property type="molecule type" value="Genomic_DNA"/>
</dbReference>
<dbReference type="NCBIfam" id="TIGR02532">
    <property type="entry name" value="IV_pilin_GFxxxE"/>
    <property type="match status" value="1"/>
</dbReference>
<keyword evidence="1" id="KW-1133">Transmembrane helix</keyword>
<dbReference type="AlphaFoldDB" id="A0A139BQG2"/>
<accession>A0A139BQG2</accession>
<dbReference type="Gene3D" id="3.30.700.10">
    <property type="entry name" value="Glycoprotein, Type 4 Pilin"/>
    <property type="match status" value="1"/>
</dbReference>
<evidence type="ECO:0000313" key="3">
    <source>
        <dbReference type="Proteomes" id="UP000070578"/>
    </source>
</evidence>
<reference evidence="2 3" key="2">
    <citation type="submission" date="2016-03" db="EMBL/GenBank/DDBJ databases">
        <title>New uncultured bacterium of the family Gallionellaceae from acid mine drainage: description and reconstruction of genome based on metagenomic analysis of microbial community.</title>
        <authorList>
            <person name="Kadnikov V."/>
            <person name="Ivasenko D."/>
            <person name="Beletsky A."/>
            <person name="Mardanov A."/>
            <person name="Danilova E."/>
            <person name="Pimenov N."/>
            <person name="Karnachuk O."/>
            <person name="Ravin N."/>
        </authorList>
    </citation>
    <scope>NUCLEOTIDE SEQUENCE [LARGE SCALE GENOMIC DNA]</scope>
    <source>
        <strain evidence="2">ShG14-8</strain>
    </source>
</reference>
<comment type="caution">
    <text evidence="2">The sequence shown here is derived from an EMBL/GenBank/DDBJ whole genome shotgun (WGS) entry which is preliminary data.</text>
</comment>
<name>A0A139BQG2_9PROT</name>